<protein>
    <submittedName>
        <fullName evidence="1">Type I restriction-modification system, restriction subunit R</fullName>
        <ecNumber evidence="1">3.1.21.3</ecNumber>
    </submittedName>
</protein>
<proteinExistence type="predicted"/>
<keyword evidence="1" id="KW-0378">Hydrolase</keyword>
<sequence length="53" mass="6105">MTRITENTIEEFAIELLERLGYQYIYAPDIAHDLPVRGTQTGGERPERNIIIS</sequence>
<evidence type="ECO:0000313" key="1">
    <source>
        <dbReference type="EMBL" id="VAW24545.1"/>
    </source>
</evidence>
<accession>A0A3B0U110</accession>
<reference evidence="1" key="1">
    <citation type="submission" date="2018-06" db="EMBL/GenBank/DDBJ databases">
        <authorList>
            <person name="Zhirakovskaya E."/>
        </authorList>
    </citation>
    <scope>NUCLEOTIDE SEQUENCE</scope>
</reference>
<dbReference type="EC" id="3.1.21.3" evidence="1"/>
<dbReference type="AlphaFoldDB" id="A0A3B0U110"/>
<gene>
    <name evidence="1" type="ORF">MNBD_BACTEROID01-2200</name>
</gene>
<organism evidence="1">
    <name type="scientific">hydrothermal vent metagenome</name>
    <dbReference type="NCBI Taxonomy" id="652676"/>
    <lineage>
        <taxon>unclassified sequences</taxon>
        <taxon>metagenomes</taxon>
        <taxon>ecological metagenomes</taxon>
    </lineage>
</organism>
<dbReference type="GO" id="GO:0009035">
    <property type="term" value="F:type I site-specific deoxyribonuclease activity"/>
    <property type="evidence" value="ECO:0007669"/>
    <property type="project" value="UniProtKB-EC"/>
</dbReference>
<dbReference type="EMBL" id="UOEP01000217">
    <property type="protein sequence ID" value="VAW24545.1"/>
    <property type="molecule type" value="Genomic_DNA"/>
</dbReference>
<name>A0A3B0U110_9ZZZZ</name>